<gene>
    <name evidence="1" type="ORF">CIK00_14960</name>
</gene>
<dbReference type="RefSeq" id="WP_065208252.1">
    <property type="nucleotide sequence ID" value="NZ_JABJXE010000015.1"/>
</dbReference>
<accession>A0A2N4UPZ4</accession>
<dbReference type="Proteomes" id="UP000234420">
    <property type="component" value="Unassembled WGS sequence"/>
</dbReference>
<name>A0A2N4UPZ4_9GAMM</name>
<dbReference type="EMBL" id="NPIB01000020">
    <property type="protein sequence ID" value="PLC57081.1"/>
    <property type="molecule type" value="Genomic_DNA"/>
</dbReference>
<dbReference type="AlphaFoldDB" id="A0A2N4UPZ4"/>
<proteinExistence type="predicted"/>
<reference evidence="1 2" key="1">
    <citation type="journal article" date="2018" name="Syst. Appl. Microbiol.">
        <title>Photobacterium carnosum sp. nov., isolated from spoiled modified atmosphere packaged poultry meat.</title>
        <authorList>
            <person name="Hilgarth M."/>
            <person name="Fuertes S."/>
            <person name="Ehrmann M."/>
            <person name="Vogel R.F."/>
        </authorList>
    </citation>
    <scope>NUCLEOTIDE SEQUENCE [LARGE SCALE GENOMIC DNA]</scope>
    <source>
        <strain evidence="1 2">TMW 2.2021</strain>
    </source>
</reference>
<evidence type="ECO:0000313" key="1">
    <source>
        <dbReference type="EMBL" id="PLC57081.1"/>
    </source>
</evidence>
<organism evidence="1 2">
    <name type="scientific">Photobacterium carnosum</name>
    <dbReference type="NCBI Taxonomy" id="2023717"/>
    <lineage>
        <taxon>Bacteria</taxon>
        <taxon>Pseudomonadati</taxon>
        <taxon>Pseudomonadota</taxon>
        <taxon>Gammaproteobacteria</taxon>
        <taxon>Vibrionales</taxon>
        <taxon>Vibrionaceae</taxon>
        <taxon>Photobacterium</taxon>
    </lineage>
</organism>
<sequence>MCYFNFDKKNTEITTNANNRKCNSVRISTVDDIYSRALELKEDYGIKYLKICSAGTVMLFAGNEIIFNNHIHAKHGYLSIDGLLAILARVEPHLKIQSFNKGWSFEGLMRNKRFILLDASKAELFVMQEISFKEYKDHLDNKVNFELGEYSYDRFAELMGIDDPCQLAPVLTSKVNTIRAWSKVDSVPLEVAVRASVICKVNNTYLQTGTESKYLQ</sequence>
<comment type="caution">
    <text evidence="1">The sequence shown here is derived from an EMBL/GenBank/DDBJ whole genome shotgun (WGS) entry which is preliminary data.</text>
</comment>
<protein>
    <submittedName>
        <fullName evidence="1">Uncharacterized protein</fullName>
    </submittedName>
</protein>
<keyword evidence="2" id="KW-1185">Reference proteome</keyword>
<evidence type="ECO:0000313" key="2">
    <source>
        <dbReference type="Proteomes" id="UP000234420"/>
    </source>
</evidence>